<dbReference type="HAMAP" id="MF_00276">
    <property type="entry name" value="KdpC"/>
    <property type="match status" value="1"/>
</dbReference>
<dbReference type="AlphaFoldDB" id="A0A9X1W1S9"/>
<evidence type="ECO:0000256" key="3">
    <source>
        <dbReference type="ARBA" id="ARBA00022538"/>
    </source>
</evidence>
<dbReference type="GO" id="GO:0008556">
    <property type="term" value="F:P-type potassium transmembrane transporter activity"/>
    <property type="evidence" value="ECO:0007669"/>
    <property type="project" value="InterPro"/>
</dbReference>
<evidence type="ECO:0000256" key="1">
    <source>
        <dbReference type="ARBA" id="ARBA00022448"/>
    </source>
</evidence>
<keyword evidence="4 11" id="KW-0812">Transmembrane</keyword>
<organism evidence="12 13">
    <name type="scientific">Stutzerimonas marianensis</name>
    <dbReference type="NCBI Taxonomy" id="2929513"/>
    <lineage>
        <taxon>Bacteria</taxon>
        <taxon>Pseudomonadati</taxon>
        <taxon>Pseudomonadota</taxon>
        <taxon>Gammaproteobacteria</taxon>
        <taxon>Pseudomonadales</taxon>
        <taxon>Pseudomonadaceae</taxon>
        <taxon>Stutzerimonas</taxon>
    </lineage>
</organism>
<keyword evidence="7 11" id="KW-0630">Potassium</keyword>
<evidence type="ECO:0000313" key="13">
    <source>
        <dbReference type="Proteomes" id="UP001139682"/>
    </source>
</evidence>
<keyword evidence="9 11" id="KW-0406">Ion transport</keyword>
<gene>
    <name evidence="11 12" type="primary">kdpC</name>
    <name evidence="12" type="ORF">MST27_09185</name>
</gene>
<comment type="caution">
    <text evidence="12">The sequence shown here is derived from an EMBL/GenBank/DDBJ whole genome shotgun (WGS) entry which is preliminary data.</text>
</comment>
<comment type="subcellular location">
    <subcellularLocation>
        <location evidence="11">Cell membrane</location>
        <topology evidence="11">Single-pass membrane protein</topology>
    </subcellularLocation>
</comment>
<dbReference type="NCBIfam" id="TIGR00681">
    <property type="entry name" value="kdpC"/>
    <property type="match status" value="1"/>
</dbReference>
<keyword evidence="1 11" id="KW-0813">Transport</keyword>
<keyword evidence="3 11" id="KW-0633">Potassium transport</keyword>
<evidence type="ECO:0000256" key="11">
    <source>
        <dbReference type="HAMAP-Rule" id="MF_00276"/>
    </source>
</evidence>
<keyword evidence="5 11" id="KW-0547">Nucleotide-binding</keyword>
<evidence type="ECO:0000256" key="4">
    <source>
        <dbReference type="ARBA" id="ARBA00022692"/>
    </source>
</evidence>
<keyword evidence="8 11" id="KW-1133">Transmembrane helix</keyword>
<evidence type="ECO:0000256" key="5">
    <source>
        <dbReference type="ARBA" id="ARBA00022741"/>
    </source>
</evidence>
<evidence type="ECO:0000313" key="12">
    <source>
        <dbReference type="EMBL" id="MCJ0973541.1"/>
    </source>
</evidence>
<dbReference type="EMBL" id="JALGRD010000004">
    <property type="protein sequence ID" value="MCJ0973541.1"/>
    <property type="molecule type" value="Genomic_DNA"/>
</dbReference>
<evidence type="ECO:0000256" key="7">
    <source>
        <dbReference type="ARBA" id="ARBA00022958"/>
    </source>
</evidence>
<keyword evidence="10 11" id="KW-0472">Membrane</keyword>
<evidence type="ECO:0000256" key="2">
    <source>
        <dbReference type="ARBA" id="ARBA00022475"/>
    </source>
</evidence>
<name>A0A9X1W1S9_9GAMM</name>
<dbReference type="GO" id="GO:0005886">
    <property type="term" value="C:plasma membrane"/>
    <property type="evidence" value="ECO:0007669"/>
    <property type="project" value="UniProtKB-SubCell"/>
</dbReference>
<comment type="similarity">
    <text evidence="11">Belongs to the KdpC family.</text>
</comment>
<evidence type="ECO:0000256" key="10">
    <source>
        <dbReference type="ARBA" id="ARBA00023136"/>
    </source>
</evidence>
<comment type="subunit">
    <text evidence="11">The system is composed of three essential subunits: KdpA, KdpB and KdpC.</text>
</comment>
<accession>A0A9X1W1S9</accession>
<dbReference type="NCBIfam" id="NF001454">
    <property type="entry name" value="PRK00315.1"/>
    <property type="match status" value="1"/>
</dbReference>
<evidence type="ECO:0000256" key="9">
    <source>
        <dbReference type="ARBA" id="ARBA00023065"/>
    </source>
</evidence>
<comment type="function">
    <text evidence="11">Part of the high-affinity ATP-driven potassium transport (or Kdp) system, which catalyzes the hydrolysis of ATP coupled with the electrogenic transport of potassium into the cytoplasm. This subunit acts as a catalytic chaperone that increases the ATP-binding affinity of the ATP-hydrolyzing subunit KdpB by the formation of a transient KdpB/KdpC/ATP ternary complex.</text>
</comment>
<dbReference type="PANTHER" id="PTHR30042">
    <property type="entry name" value="POTASSIUM-TRANSPORTING ATPASE C CHAIN"/>
    <property type="match status" value="1"/>
</dbReference>
<dbReference type="InterPro" id="IPR003820">
    <property type="entry name" value="KdpC"/>
</dbReference>
<keyword evidence="2 11" id="KW-1003">Cell membrane</keyword>
<dbReference type="PANTHER" id="PTHR30042:SF2">
    <property type="entry name" value="POTASSIUM-TRANSPORTING ATPASE KDPC SUBUNIT"/>
    <property type="match status" value="1"/>
</dbReference>
<evidence type="ECO:0000256" key="8">
    <source>
        <dbReference type="ARBA" id="ARBA00022989"/>
    </source>
</evidence>
<dbReference type="Pfam" id="PF02669">
    <property type="entry name" value="KdpC"/>
    <property type="match status" value="1"/>
</dbReference>
<sequence length="190" mass="20241">MFKHVRPALAALVTMTALTGILYPLSVTALAQLAFDEQANGSLVRDESGRVRGSWLLAQPVEGAQWFHPRPSAVDYATVASGASNLAPSNPVLFEQVRQNAADWAGTRGKPVPLELVTTSGSGLDPHLSLEAALFQAERIAAARGIPSQRLVALVRVHAQRPWIGPTVVNVLALNLALAENPAPDFAERN</sequence>
<evidence type="ECO:0000256" key="6">
    <source>
        <dbReference type="ARBA" id="ARBA00022840"/>
    </source>
</evidence>
<protein>
    <recommendedName>
        <fullName evidence="11">Potassium-transporting ATPase KdpC subunit</fullName>
    </recommendedName>
    <alternativeName>
        <fullName evidence="11">ATP phosphohydrolase [potassium-transporting] C chain</fullName>
    </alternativeName>
    <alternativeName>
        <fullName evidence="11">Potassium-binding and translocating subunit C</fullName>
    </alternativeName>
    <alternativeName>
        <fullName evidence="11">Potassium-translocating ATPase C chain</fullName>
    </alternativeName>
</protein>
<proteinExistence type="inferred from homology"/>
<reference evidence="12" key="1">
    <citation type="submission" date="2022-03" db="EMBL/GenBank/DDBJ databases">
        <title>Pseudomonas marianensis sp. nov., a marine bacterium isolated from deep-sea sediments of the Mariana Trench.</title>
        <authorList>
            <person name="Wei Y."/>
        </authorList>
    </citation>
    <scope>NUCLEOTIDE SEQUENCE</scope>
    <source>
        <strain evidence="12">PS1</strain>
    </source>
</reference>
<dbReference type="GO" id="GO:0005524">
    <property type="term" value="F:ATP binding"/>
    <property type="evidence" value="ECO:0007669"/>
    <property type="project" value="UniProtKB-UniRule"/>
</dbReference>
<keyword evidence="13" id="KW-1185">Reference proteome</keyword>
<keyword evidence="6 11" id="KW-0067">ATP-binding</keyword>
<dbReference type="RefSeq" id="WP_243605756.1">
    <property type="nucleotide sequence ID" value="NZ_JALGRD010000004.1"/>
</dbReference>
<dbReference type="PIRSF" id="PIRSF001296">
    <property type="entry name" value="K_ATPase_KdpC"/>
    <property type="match status" value="1"/>
</dbReference>
<dbReference type="Proteomes" id="UP001139682">
    <property type="component" value="Unassembled WGS sequence"/>
</dbReference>